<dbReference type="InterPro" id="IPR036890">
    <property type="entry name" value="HATPase_C_sf"/>
</dbReference>
<accession>A0ABY3WYN4</accession>
<dbReference type="GO" id="GO:0005524">
    <property type="term" value="F:ATP binding"/>
    <property type="evidence" value="ECO:0007669"/>
    <property type="project" value="UniProtKB-KW"/>
</dbReference>
<keyword evidence="1" id="KW-0808">Transferase</keyword>
<dbReference type="EMBL" id="CP071872">
    <property type="protein sequence ID" value="UNM16770.1"/>
    <property type="molecule type" value="Genomic_DNA"/>
</dbReference>
<dbReference type="PANTHER" id="PTHR35526">
    <property type="entry name" value="ANTI-SIGMA-F FACTOR RSBW-RELATED"/>
    <property type="match status" value="1"/>
</dbReference>
<gene>
    <name evidence="4" type="ORF">J4032_28350</name>
</gene>
<evidence type="ECO:0000313" key="5">
    <source>
        <dbReference type="Proteomes" id="UP000828924"/>
    </source>
</evidence>
<dbReference type="Pfam" id="PF13581">
    <property type="entry name" value="HATPase_c_2"/>
    <property type="match status" value="1"/>
</dbReference>
<dbReference type="InterPro" id="IPR050267">
    <property type="entry name" value="Anti-sigma-factor_SerPK"/>
</dbReference>
<dbReference type="RefSeq" id="WP_381593973.1">
    <property type="nucleotide sequence ID" value="NZ_CP071872.1"/>
</dbReference>
<evidence type="ECO:0000256" key="1">
    <source>
        <dbReference type="ARBA" id="ARBA00022527"/>
    </source>
</evidence>
<dbReference type="PANTHER" id="PTHR35526:SF3">
    <property type="entry name" value="ANTI-SIGMA-F FACTOR RSBW"/>
    <property type="match status" value="1"/>
</dbReference>
<name>A0ABY3WYN4_9ACTN</name>
<organism evidence="4 5">
    <name type="scientific">Streptomyces formicae</name>
    <dbReference type="NCBI Taxonomy" id="1616117"/>
    <lineage>
        <taxon>Bacteria</taxon>
        <taxon>Bacillati</taxon>
        <taxon>Actinomycetota</taxon>
        <taxon>Actinomycetes</taxon>
        <taxon>Kitasatosporales</taxon>
        <taxon>Streptomycetaceae</taxon>
        <taxon>Streptomyces</taxon>
    </lineage>
</organism>
<proteinExistence type="predicted"/>
<dbReference type="Proteomes" id="UP000828924">
    <property type="component" value="Chromosome"/>
</dbReference>
<keyword evidence="1" id="KW-0418">Kinase</keyword>
<feature type="region of interest" description="Disordered" evidence="2">
    <location>
        <begin position="67"/>
        <end position="88"/>
    </location>
</feature>
<dbReference type="InterPro" id="IPR003594">
    <property type="entry name" value="HATPase_dom"/>
</dbReference>
<dbReference type="Gene3D" id="3.30.565.10">
    <property type="entry name" value="Histidine kinase-like ATPase, C-terminal domain"/>
    <property type="match status" value="1"/>
</dbReference>
<dbReference type="CDD" id="cd16936">
    <property type="entry name" value="HATPase_RsbW-like"/>
    <property type="match status" value="1"/>
</dbReference>
<protein>
    <submittedName>
        <fullName evidence="4">ATP-binding protein</fullName>
    </submittedName>
</protein>
<feature type="domain" description="Histidine kinase/HSP90-like ATPase" evidence="3">
    <location>
        <begin position="10"/>
        <end position="115"/>
    </location>
</feature>
<evidence type="ECO:0000313" key="4">
    <source>
        <dbReference type="EMBL" id="UNM16770.1"/>
    </source>
</evidence>
<evidence type="ECO:0000256" key="2">
    <source>
        <dbReference type="SAM" id="MobiDB-lite"/>
    </source>
</evidence>
<sequence>MRFTVGDHSARHVRRILRHYLTQWGMPSLADDAALALTELLTNVHRHVPDRRCALLIERSPTGLRVEVHDSSPALPRPHRASPDDESGRGLAVLDAVVHKWGVAQTGSPGKTVWFECREQRGACPGVHSNS</sequence>
<reference evidence="4 5" key="1">
    <citation type="submission" date="2021-03" db="EMBL/GenBank/DDBJ databases">
        <title>Complete genome of Streptomyces formicae strain 1H-GS9 (DSM 100524).</title>
        <authorList>
            <person name="Atanasov K.E."/>
            <person name="Altabella T."/>
            <person name="Ferrer A."/>
        </authorList>
    </citation>
    <scope>NUCLEOTIDE SEQUENCE [LARGE SCALE GENOMIC DNA]</scope>
    <source>
        <strain evidence="4 5">1H-GS9</strain>
    </source>
</reference>
<keyword evidence="1" id="KW-0723">Serine/threonine-protein kinase</keyword>
<keyword evidence="5" id="KW-1185">Reference proteome</keyword>
<evidence type="ECO:0000259" key="3">
    <source>
        <dbReference type="Pfam" id="PF13581"/>
    </source>
</evidence>
<keyword evidence="4" id="KW-0067">ATP-binding</keyword>
<dbReference type="SUPFAM" id="SSF55874">
    <property type="entry name" value="ATPase domain of HSP90 chaperone/DNA topoisomerase II/histidine kinase"/>
    <property type="match status" value="1"/>
</dbReference>
<keyword evidence="4" id="KW-0547">Nucleotide-binding</keyword>